<feature type="compositionally biased region" description="Basic and acidic residues" evidence="1">
    <location>
        <begin position="95"/>
        <end position="105"/>
    </location>
</feature>
<feature type="compositionally biased region" description="Basic and acidic residues" evidence="1">
    <location>
        <begin position="52"/>
        <end position="62"/>
    </location>
</feature>
<reference evidence="3" key="1">
    <citation type="journal article" date="2006" name="Proc. Natl. Acad. Sci. U.S.A.">
        <title>The complete genome of Rhodococcus sp. RHA1 provides insights into a catabolic powerhouse.</title>
        <authorList>
            <person name="McLeod M.P."/>
            <person name="Warren R.L."/>
            <person name="Hsiao W.W.L."/>
            <person name="Araki N."/>
            <person name="Myhre M."/>
            <person name="Fernandes C."/>
            <person name="Miyazawa D."/>
            <person name="Wong W."/>
            <person name="Lillquist A.L."/>
            <person name="Wang D."/>
            <person name="Dosanjh M."/>
            <person name="Hara H."/>
            <person name="Petrescu A."/>
            <person name="Morin R.D."/>
            <person name="Yang G."/>
            <person name="Stott J.M."/>
            <person name="Schein J.E."/>
            <person name="Shin H."/>
            <person name="Smailus D."/>
            <person name="Siddiqui A.S."/>
            <person name="Marra M.A."/>
            <person name="Jones S.J.M."/>
            <person name="Holt R."/>
            <person name="Brinkman F.S.L."/>
            <person name="Miyauchi K."/>
            <person name="Fukuda M."/>
            <person name="Davies J.E."/>
            <person name="Mohn W.W."/>
            <person name="Eltis L.D."/>
        </authorList>
    </citation>
    <scope>NUCLEOTIDE SEQUENCE [LARGE SCALE GENOMIC DNA]</scope>
    <source>
        <strain evidence="3">RHA1</strain>
    </source>
</reference>
<evidence type="ECO:0000313" key="2">
    <source>
        <dbReference type="EMBL" id="ABG92469.1"/>
    </source>
</evidence>
<evidence type="ECO:0000256" key="1">
    <source>
        <dbReference type="SAM" id="MobiDB-lite"/>
    </source>
</evidence>
<sequence length="111" mass="12561">MKIFVPGRSPVARSRVRLGMHTIWDHWPERWPSGSHVSRLSLPVPRPFPKSPVDDLSHHAVDPTDPPSTQSRNPRRRRLTSAASRGSPRTATDGLQERSGRRCYIDPDPPQ</sequence>
<evidence type="ECO:0000313" key="3">
    <source>
        <dbReference type="Proteomes" id="UP000008710"/>
    </source>
</evidence>
<dbReference type="Proteomes" id="UP000008710">
    <property type="component" value="Chromosome"/>
</dbReference>
<dbReference type="KEGG" id="rha:RHA1_ro00634"/>
<organism evidence="2 3">
    <name type="scientific">Rhodococcus jostii (strain RHA1)</name>
    <dbReference type="NCBI Taxonomy" id="101510"/>
    <lineage>
        <taxon>Bacteria</taxon>
        <taxon>Bacillati</taxon>
        <taxon>Actinomycetota</taxon>
        <taxon>Actinomycetes</taxon>
        <taxon>Mycobacteriales</taxon>
        <taxon>Nocardiaceae</taxon>
        <taxon>Rhodococcus</taxon>
    </lineage>
</organism>
<gene>
    <name evidence="2" type="ordered locus">RHA1_ro00634</name>
</gene>
<proteinExistence type="predicted"/>
<feature type="region of interest" description="Disordered" evidence="1">
    <location>
        <begin position="29"/>
        <end position="111"/>
    </location>
</feature>
<protein>
    <submittedName>
        <fullName evidence="2">Uncharacterized protein</fullName>
    </submittedName>
</protein>
<feature type="compositionally biased region" description="Polar residues" evidence="1">
    <location>
        <begin position="81"/>
        <end position="90"/>
    </location>
</feature>
<dbReference type="HOGENOM" id="CLU_2156375_0_0_11"/>
<accession>Q0SJ17</accession>
<dbReference type="EMBL" id="CP000431">
    <property type="protein sequence ID" value="ABG92469.1"/>
    <property type="molecule type" value="Genomic_DNA"/>
</dbReference>
<name>Q0SJ17_RHOJR</name>
<dbReference type="AlphaFoldDB" id="Q0SJ17"/>